<dbReference type="eggNOG" id="arCOG02081">
    <property type="taxonomic scope" value="Archaea"/>
</dbReference>
<feature type="domain" description="Alpha-galactosidase NEW3" evidence="2">
    <location>
        <begin position="352"/>
        <end position="427"/>
    </location>
</feature>
<evidence type="ECO:0000313" key="3">
    <source>
        <dbReference type="EMBL" id="AFC99859.1"/>
    </source>
</evidence>
<dbReference type="Pfam" id="PF10633">
    <property type="entry name" value="NPCBM_assoc"/>
    <property type="match status" value="1"/>
</dbReference>
<keyword evidence="1" id="KW-1133">Transmembrane helix</keyword>
<dbReference type="STRING" id="1041930.Mtc_1103"/>
<accession>H8I7M4</accession>
<dbReference type="GeneID" id="11971229"/>
<proteinExistence type="predicted"/>
<protein>
    <submittedName>
        <fullName evidence="3">Membrane protein</fullName>
    </submittedName>
</protein>
<evidence type="ECO:0000313" key="4">
    <source>
        <dbReference type="Proteomes" id="UP000005233"/>
    </source>
</evidence>
<name>H8I7M4_METCZ</name>
<dbReference type="Gene3D" id="2.60.40.10">
    <property type="entry name" value="Immunoglobulins"/>
    <property type="match status" value="1"/>
</dbReference>
<dbReference type="RefSeq" id="WP_014405697.1">
    <property type="nucleotide sequence ID" value="NC_017034.1"/>
</dbReference>
<dbReference type="EMBL" id="CP003243">
    <property type="protein sequence ID" value="AFC99859.1"/>
    <property type="molecule type" value="Genomic_DNA"/>
</dbReference>
<dbReference type="Proteomes" id="UP000005233">
    <property type="component" value="Chromosome"/>
</dbReference>
<keyword evidence="1" id="KW-0472">Membrane</keyword>
<dbReference type="InterPro" id="IPR018905">
    <property type="entry name" value="A-galactase_NEW3"/>
</dbReference>
<keyword evidence="1" id="KW-0812">Transmembrane</keyword>
<dbReference type="PANTHER" id="PTHR39198:SF1">
    <property type="entry name" value="ALPHA-GALACTOSIDASE NEW3 DOMAIN-CONTAINING PROTEIN"/>
    <property type="match status" value="1"/>
</dbReference>
<feature type="transmembrane region" description="Helical" evidence="1">
    <location>
        <begin position="446"/>
        <end position="466"/>
    </location>
</feature>
<organism evidence="3 4">
    <name type="scientific">Methanocella conradii (strain DSM 24694 / JCM 17849 / CGMCC 1.5162 / HZ254)</name>
    <dbReference type="NCBI Taxonomy" id="1041930"/>
    <lineage>
        <taxon>Archaea</taxon>
        <taxon>Methanobacteriati</taxon>
        <taxon>Methanobacteriota</taxon>
        <taxon>Stenosarchaea group</taxon>
        <taxon>Methanomicrobia</taxon>
        <taxon>Methanocellales</taxon>
        <taxon>Methanocellaceae</taxon>
        <taxon>Methanocella</taxon>
    </lineage>
</organism>
<dbReference type="InterPro" id="IPR013783">
    <property type="entry name" value="Ig-like_fold"/>
</dbReference>
<dbReference type="AlphaFoldDB" id="H8I7M4"/>
<evidence type="ECO:0000256" key="1">
    <source>
        <dbReference type="SAM" id="Phobius"/>
    </source>
</evidence>
<dbReference type="PANTHER" id="PTHR39198">
    <property type="entry name" value="HYPOTHETICAL MEMBRANE PROTEIN, CONSERVED"/>
    <property type="match status" value="1"/>
</dbReference>
<sequence>MKRATCTLLATFMLLGIAMQPAIGDDGYEPWTYYEVGNEVKPLGDYFLRFGIANGSKYVNVSLSGPSVPSEFNEPKQVWAGHYAEYPGMLRVYVDRVEGDKAYVLVSRFSRQDSTAASGTKVSCDVPGQTALGGDVVSFPILIQNNNPSDHTYSLSSFSDIGWKTWFEYGDKGVYKISVPARQSRTVNLMVQTWGNTPVGEKKVVAYVDDIRLEVFVDITSANQSADVSFKVGSKIASIGDKITYDLRIRNVQAKENIYSLSVAGLPDNWYARFKESATSVEELAEVVIPASSDKDLVLEVVPPYSVSAGSYNFTAVVTTPEGVSIKKYLTLTLKSGVGMSVTSSRLAYETKAGQAFDIVVYVSNAGQGTALTNVYIEATAPQGWLIKASPNRTNSIKAGETQTFTLTVQPPGNIVASDYEVNVKVKSDQAEKEKDYRVTVKADSYVPYLGAGILIIVIVGLAIMYKRYGRR</sequence>
<reference evidence="3 4" key="1">
    <citation type="journal article" date="2012" name="J. Bacteriol.">
        <title>Complete genome sequence of a thermophilic methanogen, Methanocella conradii HZ254, isolated from Chinese rice field soil.</title>
        <authorList>
            <person name="Lu Z."/>
            <person name="Lu Y."/>
        </authorList>
    </citation>
    <scope>NUCLEOTIDE SEQUENCE [LARGE SCALE GENOMIC DNA]</scope>
    <source>
        <strain evidence="4">DSM 24694 / JCM 17849 / CGMCC 1.5162 / HZ254</strain>
    </source>
</reference>
<gene>
    <name evidence="3" type="ordered locus">Mtc_1103</name>
</gene>
<evidence type="ECO:0000259" key="2">
    <source>
        <dbReference type="Pfam" id="PF10633"/>
    </source>
</evidence>
<dbReference type="HOGENOM" id="CLU_024113_0_0_2"/>
<keyword evidence="4" id="KW-1185">Reference proteome</keyword>
<dbReference type="KEGG" id="mez:Mtc_1103"/>
<dbReference type="OrthoDB" id="110363at2157"/>